<evidence type="ECO:0000313" key="2">
    <source>
        <dbReference type="EMBL" id="PYZ96049.1"/>
    </source>
</evidence>
<keyword evidence="3" id="KW-1185">Reference proteome</keyword>
<dbReference type="RefSeq" id="WP_110521325.1">
    <property type="nucleotide sequence ID" value="NZ_PDOF01000003.1"/>
</dbReference>
<proteinExistence type="predicted"/>
<organism evidence="2 3">
    <name type="scientific">Alteribacter lacisalsi</name>
    <dbReference type="NCBI Taxonomy" id="2045244"/>
    <lineage>
        <taxon>Bacteria</taxon>
        <taxon>Bacillati</taxon>
        <taxon>Bacillota</taxon>
        <taxon>Bacilli</taxon>
        <taxon>Bacillales</taxon>
        <taxon>Bacillaceae</taxon>
        <taxon>Alteribacter</taxon>
    </lineage>
</organism>
<dbReference type="Pfam" id="PF26359">
    <property type="entry name" value="YwtC"/>
    <property type="match status" value="1"/>
</dbReference>
<accession>A0A2W0HGY1</accession>
<evidence type="ECO:0000313" key="3">
    <source>
        <dbReference type="Proteomes" id="UP000248066"/>
    </source>
</evidence>
<dbReference type="AlphaFoldDB" id="A0A2W0HGY1"/>
<protein>
    <submittedName>
        <fullName evidence="2">Uncharacterized protein</fullName>
    </submittedName>
</protein>
<comment type="caution">
    <text evidence="2">The sequence shown here is derived from an EMBL/GenBank/DDBJ whole genome shotgun (WGS) entry which is preliminary data.</text>
</comment>
<name>A0A2W0HGY1_9BACI</name>
<gene>
    <name evidence="2" type="ORF">CR205_16895</name>
</gene>
<dbReference type="Proteomes" id="UP000248066">
    <property type="component" value="Unassembled WGS sequence"/>
</dbReference>
<sequence length="69" mass="8094">MNSKRLRKYGSFIFLAIVFIFMAVFRHDVELTENEERMTENYFEQHVGTDQISEDDLATNPEEDTGTES</sequence>
<feature type="compositionally biased region" description="Acidic residues" evidence="1">
    <location>
        <begin position="52"/>
        <end position="69"/>
    </location>
</feature>
<evidence type="ECO:0000256" key="1">
    <source>
        <dbReference type="SAM" id="MobiDB-lite"/>
    </source>
</evidence>
<reference evidence="2 3" key="1">
    <citation type="submission" date="2017-10" db="EMBL/GenBank/DDBJ databases">
        <title>Bacillus sp. nov., a halophilic bacterium isolated from a Yangshapao Lake.</title>
        <authorList>
            <person name="Wang H."/>
        </authorList>
    </citation>
    <scope>NUCLEOTIDE SEQUENCE [LARGE SCALE GENOMIC DNA]</scope>
    <source>
        <strain evidence="2 3">YSP-3</strain>
    </source>
</reference>
<dbReference type="EMBL" id="PDOF01000003">
    <property type="protein sequence ID" value="PYZ96049.1"/>
    <property type="molecule type" value="Genomic_DNA"/>
</dbReference>
<feature type="region of interest" description="Disordered" evidence="1">
    <location>
        <begin position="44"/>
        <end position="69"/>
    </location>
</feature>
<dbReference type="OrthoDB" id="2887466at2"/>
<dbReference type="InterPro" id="IPR058890">
    <property type="entry name" value="YwtC-like"/>
</dbReference>